<accession>A0A3F2ZEE4</accession>
<dbReference type="PANTHER" id="PTHR21143">
    <property type="entry name" value="INVERTEBRATE GUSTATORY RECEPTOR"/>
    <property type="match status" value="1"/>
</dbReference>
<dbReference type="PANTHER" id="PTHR21143:SF133">
    <property type="entry name" value="GUSTATORY AND PHEROMONE RECEPTOR 32A-RELATED"/>
    <property type="match status" value="1"/>
</dbReference>
<evidence type="ECO:0000256" key="7">
    <source>
        <dbReference type="ARBA" id="ARBA00023224"/>
    </source>
</evidence>
<dbReference type="GO" id="GO:0005886">
    <property type="term" value="C:plasma membrane"/>
    <property type="evidence" value="ECO:0007669"/>
    <property type="project" value="UniProtKB-SubCell"/>
</dbReference>
<feature type="transmembrane region" description="Helical" evidence="8">
    <location>
        <begin position="301"/>
        <end position="321"/>
    </location>
</feature>
<dbReference type="Pfam" id="PF08395">
    <property type="entry name" value="7tm_7"/>
    <property type="match status" value="1"/>
</dbReference>
<dbReference type="GO" id="GO:0007635">
    <property type="term" value="P:chemosensory behavior"/>
    <property type="evidence" value="ECO:0007669"/>
    <property type="project" value="TreeGrafter"/>
</dbReference>
<dbReference type="EnsemblMetazoa" id="PPAI013181-RA">
    <property type="protein sequence ID" value="PPAI013181-PA"/>
    <property type="gene ID" value="PPAI013181"/>
</dbReference>
<keyword evidence="3 8" id="KW-0812">Transmembrane</keyword>
<dbReference type="VEuPathDB" id="VectorBase:PPAPM1_005673"/>
<keyword evidence="4 8" id="KW-1133">Transmembrane helix</keyword>
<evidence type="ECO:0000313" key="9">
    <source>
        <dbReference type="EnsemblMetazoa" id="PPAI013181-PA"/>
    </source>
</evidence>
<comment type="similarity">
    <text evidence="8">Belongs to the insect chemoreceptor superfamily. Gustatory receptor (GR) family.</text>
</comment>
<comment type="subcellular location">
    <subcellularLocation>
        <location evidence="1 8">Cell membrane</location>
        <topology evidence="1 8">Multi-pass membrane protein</topology>
    </subcellularLocation>
</comment>
<proteinExistence type="inferred from homology"/>
<dbReference type="GO" id="GO:0050909">
    <property type="term" value="P:sensory perception of taste"/>
    <property type="evidence" value="ECO:0007669"/>
    <property type="project" value="InterPro"/>
</dbReference>
<dbReference type="GO" id="GO:0008049">
    <property type="term" value="P:male courtship behavior"/>
    <property type="evidence" value="ECO:0007669"/>
    <property type="project" value="TreeGrafter"/>
</dbReference>
<keyword evidence="10" id="KW-1185">Reference proteome</keyword>
<evidence type="ECO:0000256" key="8">
    <source>
        <dbReference type="RuleBase" id="RU363108"/>
    </source>
</evidence>
<feature type="transmembrane region" description="Helical" evidence="8">
    <location>
        <begin position="87"/>
        <end position="104"/>
    </location>
</feature>
<evidence type="ECO:0000256" key="2">
    <source>
        <dbReference type="ARBA" id="ARBA00022475"/>
    </source>
</evidence>
<keyword evidence="2 8" id="KW-1003">Cell membrane</keyword>
<evidence type="ECO:0000256" key="6">
    <source>
        <dbReference type="ARBA" id="ARBA00023170"/>
    </source>
</evidence>
<keyword evidence="6 8" id="KW-0675">Receptor</keyword>
<dbReference type="GO" id="GO:0030425">
    <property type="term" value="C:dendrite"/>
    <property type="evidence" value="ECO:0007669"/>
    <property type="project" value="TreeGrafter"/>
</dbReference>
<dbReference type="EMBL" id="AJVK01061745">
    <property type="status" value="NOT_ANNOTATED_CDS"/>
    <property type="molecule type" value="Genomic_DNA"/>
</dbReference>
<dbReference type="VEuPathDB" id="VectorBase:PPAI013181"/>
<dbReference type="GO" id="GO:0030424">
    <property type="term" value="C:axon"/>
    <property type="evidence" value="ECO:0007669"/>
    <property type="project" value="TreeGrafter"/>
</dbReference>
<feature type="transmembrane region" description="Helical" evidence="8">
    <location>
        <begin position="373"/>
        <end position="391"/>
    </location>
</feature>
<organism evidence="9 10">
    <name type="scientific">Phlebotomus papatasi</name>
    <name type="common">Sandfly</name>
    <dbReference type="NCBI Taxonomy" id="29031"/>
    <lineage>
        <taxon>Eukaryota</taxon>
        <taxon>Metazoa</taxon>
        <taxon>Ecdysozoa</taxon>
        <taxon>Arthropoda</taxon>
        <taxon>Hexapoda</taxon>
        <taxon>Insecta</taxon>
        <taxon>Pterygota</taxon>
        <taxon>Neoptera</taxon>
        <taxon>Endopterygota</taxon>
        <taxon>Diptera</taxon>
        <taxon>Nematocera</taxon>
        <taxon>Psychodoidea</taxon>
        <taxon>Psychodidae</taxon>
        <taxon>Phlebotomus</taxon>
        <taxon>Phlebotomus</taxon>
    </lineage>
</organism>
<comment type="function">
    <text evidence="8">Gustatory receptor which mediates acceptance or avoidance behavior, depending on its substrates.</text>
</comment>
<evidence type="ECO:0000256" key="5">
    <source>
        <dbReference type="ARBA" id="ARBA00023136"/>
    </source>
</evidence>
<keyword evidence="7 8" id="KW-0807">Transducer</keyword>
<feature type="transmembrane region" description="Helical" evidence="8">
    <location>
        <begin position="128"/>
        <end position="148"/>
    </location>
</feature>
<evidence type="ECO:0000256" key="4">
    <source>
        <dbReference type="ARBA" id="ARBA00022989"/>
    </source>
</evidence>
<comment type="caution">
    <text evidence="8">Lacks conserved residue(s) required for the propagation of feature annotation.</text>
</comment>
<keyword evidence="5 8" id="KW-0472">Membrane</keyword>
<feature type="transmembrane region" description="Helical" evidence="8">
    <location>
        <begin position="168"/>
        <end position="199"/>
    </location>
</feature>
<dbReference type="Proteomes" id="UP000092462">
    <property type="component" value="Unassembled WGS sequence"/>
</dbReference>
<evidence type="ECO:0000256" key="1">
    <source>
        <dbReference type="ARBA" id="ARBA00004651"/>
    </source>
</evidence>
<reference evidence="9" key="1">
    <citation type="submission" date="2022-08" db="UniProtKB">
        <authorList>
            <consortium name="EnsemblMetazoa"/>
        </authorList>
    </citation>
    <scope>IDENTIFICATION</scope>
    <source>
        <strain evidence="9">Israel</strain>
    </source>
</reference>
<sequence length="400" mass="46104">MPPKEHAKFQKILRLTYYLSKFYGLSPFTYNFTTRRCTVSPAAVAYCIVIILFMLSFYPIYCIPLYHTMISENFEGDLESTVGKSQSAVEFIAVVLNQCIYLYYRKEIVVYFNRKIAYEKKIVQHSQILYENVHFVVQIVASIIIFFIKFTANHMMIYQVPSMTVTRFIILTIYLVPNAVMTLAGCNFTIEAITLRYFAAQINFMLSKMVQQLKTLPQTTSAAKKIAISCEFSDKIDHLLVLHSELNEVVIMFNNLNSFVLLLFFMYKFAEFIIPVFFEYLVVIGLSVTEVKVNLYISSTLIIIFSVMESAMATISCSQLINEIATTGRILHQFPIQNADDRLKESINRFSIQILQEKRPIIVCGMYKVDNSLLYIMASSMTSYLIILIQFQIEGSKSKI</sequence>
<evidence type="ECO:0000313" key="10">
    <source>
        <dbReference type="Proteomes" id="UP000092462"/>
    </source>
</evidence>
<dbReference type="GO" id="GO:0043025">
    <property type="term" value="C:neuronal cell body"/>
    <property type="evidence" value="ECO:0007669"/>
    <property type="project" value="TreeGrafter"/>
</dbReference>
<dbReference type="InterPro" id="IPR013604">
    <property type="entry name" value="7TM_chemorcpt"/>
</dbReference>
<protein>
    <recommendedName>
        <fullName evidence="8">Gustatory receptor</fullName>
    </recommendedName>
</protein>
<evidence type="ECO:0000256" key="3">
    <source>
        <dbReference type="ARBA" id="ARBA00022692"/>
    </source>
</evidence>
<dbReference type="GO" id="GO:0007165">
    <property type="term" value="P:signal transduction"/>
    <property type="evidence" value="ECO:0007669"/>
    <property type="project" value="UniProtKB-KW"/>
</dbReference>
<name>A0A3F2ZEE4_PHLPP</name>
<dbReference type="AlphaFoldDB" id="A0A3F2ZEE4"/>
<feature type="transmembrane region" description="Helical" evidence="8">
    <location>
        <begin position="43"/>
        <end position="67"/>
    </location>
</feature>